<evidence type="ECO:0000313" key="4">
    <source>
        <dbReference type="Proteomes" id="UP000028828"/>
    </source>
</evidence>
<feature type="region of interest" description="Disordered" evidence="2">
    <location>
        <begin position="1"/>
        <end position="308"/>
    </location>
</feature>
<dbReference type="OrthoDB" id="333035at2759"/>
<dbReference type="PANTHER" id="PTHR12618">
    <property type="entry name" value="PHD AND RING FINGER DOMAIN-CONTAINING PROTEIN 1"/>
    <property type="match status" value="1"/>
</dbReference>
<feature type="compositionally biased region" description="Low complexity" evidence="2">
    <location>
        <begin position="421"/>
        <end position="432"/>
    </location>
</feature>
<feature type="compositionally biased region" description="Polar residues" evidence="2">
    <location>
        <begin position="231"/>
        <end position="241"/>
    </location>
</feature>
<dbReference type="InterPro" id="IPR047157">
    <property type="entry name" value="PHRF1/Atg35"/>
</dbReference>
<feature type="compositionally biased region" description="Basic and acidic residues" evidence="2">
    <location>
        <begin position="1030"/>
        <end position="1045"/>
    </location>
</feature>
<name>A0A086KLJ3_TOXGO</name>
<feature type="compositionally biased region" description="Basic and acidic residues" evidence="2">
    <location>
        <begin position="13"/>
        <end position="33"/>
    </location>
</feature>
<keyword evidence="1" id="KW-0175">Coiled coil</keyword>
<proteinExistence type="predicted"/>
<comment type="caution">
    <text evidence="3">The sequence shown here is derived from an EMBL/GenBank/DDBJ whole genome shotgun (WGS) entry which is preliminary data.</text>
</comment>
<dbReference type="AlphaFoldDB" id="A0A086KLJ3"/>
<dbReference type="Proteomes" id="UP000028828">
    <property type="component" value="Unassembled WGS sequence"/>
</dbReference>
<protein>
    <submittedName>
        <fullName evidence="3">Uncharacterized protein</fullName>
    </submittedName>
</protein>
<gene>
    <name evidence="3" type="ORF">TGP89_201140</name>
</gene>
<feature type="compositionally biased region" description="Basic and acidic residues" evidence="2">
    <location>
        <begin position="152"/>
        <end position="229"/>
    </location>
</feature>
<feature type="compositionally biased region" description="Basic and acidic residues" evidence="2">
    <location>
        <begin position="339"/>
        <end position="362"/>
    </location>
</feature>
<dbReference type="VEuPathDB" id="ToxoDB:TGP89_201140"/>
<evidence type="ECO:0000256" key="2">
    <source>
        <dbReference type="SAM" id="MobiDB-lite"/>
    </source>
</evidence>
<accession>A0A086KLJ3</accession>
<feature type="compositionally biased region" description="Pro residues" evidence="2">
    <location>
        <begin position="534"/>
        <end position="546"/>
    </location>
</feature>
<dbReference type="PANTHER" id="PTHR12618:SF20">
    <property type="entry name" value="PHD AND RING FINGER DOMAIN-CONTAINING PROTEIN 1"/>
    <property type="match status" value="1"/>
</dbReference>
<reference evidence="3 4" key="1">
    <citation type="submission" date="2014-03" db="EMBL/GenBank/DDBJ databases">
        <authorList>
            <person name="Sibley D."/>
            <person name="Venepally P."/>
            <person name="Karamycheva S."/>
            <person name="Hadjithomas M."/>
            <person name="Khan A."/>
            <person name="Brunk B."/>
            <person name="Roos D."/>
            <person name="Caler E."/>
            <person name="Lorenzi H."/>
        </authorList>
    </citation>
    <scope>NUCLEOTIDE SEQUENCE [LARGE SCALE GENOMIC DNA]</scope>
    <source>
        <strain evidence="4">p89</strain>
    </source>
</reference>
<sequence>MAAVSSFSSTSARAEEEGRAPGEEFRRAEERGRRGAGGTQLSYGEGERRRDRDAERESYLRRHKEDSRHERERRRHPCPSDHRLGAFSWRRYRQRNSPEVEGYAPRRSRSRTPSYESARRGRDRRRDEDISYRSRQRSRERERTQWRTPGPRTDHREDNYSSRRERRRSFSDDPGMDRRDRGRDARGDSYRDLREEAGGDSRSGRREDSGRREETEGRHGGDTPDERETCTGIQFSPCSQTNRDERAVEIEDEGAGPVGASTSASPLILRPRGDGVGPAHPSTSSQLPPPFKSSYGATDGDYRGPLSGSVVRLSPVSAPAQGFALGQRGPEDATTGFPGDRHEGAQRQQHAFDDGSRHRGPEGVRLAQAVTPGMGGRPDAAGAEPNSLQPFGAQMCRPPPPPAPTAFPSVPHSQSDNRFRPSLSSQHPSHPHSFPPPSCPPHFPSPAPPLTGPPAGLCPRPGDGSLGHCRPPYPPPLVMGAAGGRAVPGNGEGPMFLNASSGFPPSGPLPNPTHAMVAPPPYFGPPRNGGGLRPGPPPLRHGPPAGPLGSDAPGRPPLGTGGPPPNWVSGRGEENPRGPEAPGRPAMQRPFEEGTWRETGGPGFHDEGATCCGAENTAGTAPVVLRLAGVPGPFLTHENMLSFCSMFGQVAHVDVQPGQQSVRATFADPAAAAEAGRNAPRAFGAPALVVEIISQLSGVSGGAVSAVSPPSALHEGSASNAVLIHTPGSNKFVSAEYVEKQKQLEELQRKREQCAKKKQELLAKLTESLKEAIARLTDAQTPENEKEAVRAMIASIKEKISLLSDDKQKDARPEEEVRLEEKLRRLQAEAVARGLNPRLLLQQAAAQNPYKLDFRTTYIKCSGPALDNIQDQETFTEWVLAHSDALLADAIEAILRVEEGGTSFSCLKYINRQAAEQVMRNRASLDAHLEWMAPPALPEAPACASDASLFEAREGEEEPRTSSLAAAYDSPPGFAAAASSDDLDGRRSLLDSDLEALRREESRAEERNAAVGHTPGTSDKTRTGQTASRDGGKPFDQHHSLHETEVDYDFE</sequence>
<feature type="compositionally biased region" description="Polar residues" evidence="2">
    <location>
        <begin position="1"/>
        <end position="11"/>
    </location>
</feature>
<evidence type="ECO:0000313" key="3">
    <source>
        <dbReference type="EMBL" id="KFG45261.1"/>
    </source>
</evidence>
<organism evidence="3 4">
    <name type="scientific">Toxoplasma gondii p89</name>
    <dbReference type="NCBI Taxonomy" id="943119"/>
    <lineage>
        <taxon>Eukaryota</taxon>
        <taxon>Sar</taxon>
        <taxon>Alveolata</taxon>
        <taxon>Apicomplexa</taxon>
        <taxon>Conoidasida</taxon>
        <taxon>Coccidia</taxon>
        <taxon>Eucoccidiorida</taxon>
        <taxon>Eimeriorina</taxon>
        <taxon>Sarcocystidae</taxon>
        <taxon>Toxoplasma</taxon>
    </lineage>
</organism>
<dbReference type="EMBL" id="AEYI02000787">
    <property type="protein sequence ID" value="KFG45261.1"/>
    <property type="molecule type" value="Genomic_DNA"/>
</dbReference>
<feature type="compositionally biased region" description="Basic and acidic residues" evidence="2">
    <location>
        <begin position="45"/>
        <end position="70"/>
    </location>
</feature>
<feature type="coiled-coil region" evidence="1">
    <location>
        <begin position="730"/>
        <end position="775"/>
    </location>
</feature>
<evidence type="ECO:0000256" key="1">
    <source>
        <dbReference type="SAM" id="Coils"/>
    </source>
</evidence>
<feature type="compositionally biased region" description="Polar residues" evidence="2">
    <location>
        <begin position="1015"/>
        <end position="1028"/>
    </location>
</feature>
<feature type="compositionally biased region" description="Basic and acidic residues" evidence="2">
    <location>
        <begin position="983"/>
        <end position="1008"/>
    </location>
</feature>
<feature type="region of interest" description="Disordered" evidence="2">
    <location>
        <begin position="513"/>
        <end position="588"/>
    </location>
</feature>
<feature type="region of interest" description="Disordered" evidence="2">
    <location>
        <begin position="951"/>
        <end position="1051"/>
    </location>
</feature>
<feature type="compositionally biased region" description="Basic and acidic residues" evidence="2">
    <location>
        <begin position="117"/>
        <end position="145"/>
    </location>
</feature>
<feature type="compositionally biased region" description="Pro residues" evidence="2">
    <location>
        <begin position="433"/>
        <end position="452"/>
    </location>
</feature>
<feature type="region of interest" description="Disordered" evidence="2">
    <location>
        <begin position="321"/>
        <end position="473"/>
    </location>
</feature>